<organism evidence="2 3">
    <name type="scientific">Prunus dulcis</name>
    <name type="common">Almond</name>
    <name type="synonym">Amygdalus dulcis</name>
    <dbReference type="NCBI Taxonomy" id="3755"/>
    <lineage>
        <taxon>Eukaryota</taxon>
        <taxon>Viridiplantae</taxon>
        <taxon>Streptophyta</taxon>
        <taxon>Embryophyta</taxon>
        <taxon>Tracheophyta</taxon>
        <taxon>Spermatophyta</taxon>
        <taxon>Magnoliopsida</taxon>
        <taxon>eudicotyledons</taxon>
        <taxon>Gunneridae</taxon>
        <taxon>Pentapetalae</taxon>
        <taxon>rosids</taxon>
        <taxon>fabids</taxon>
        <taxon>Rosales</taxon>
        <taxon>Rosaceae</taxon>
        <taxon>Amygdaloideae</taxon>
        <taxon>Amygdaleae</taxon>
        <taxon>Prunus</taxon>
    </lineage>
</organism>
<dbReference type="EMBL" id="JAJFAZ020000001">
    <property type="protein sequence ID" value="KAI5351576.1"/>
    <property type="molecule type" value="Genomic_DNA"/>
</dbReference>
<proteinExistence type="predicted"/>
<evidence type="ECO:0000313" key="2">
    <source>
        <dbReference type="EMBL" id="KAI5351576.1"/>
    </source>
</evidence>
<dbReference type="AlphaFoldDB" id="A0AAD4ZP51"/>
<evidence type="ECO:0000256" key="1">
    <source>
        <dbReference type="SAM" id="MobiDB-lite"/>
    </source>
</evidence>
<sequence>MFATSTFIDFSQDIVSLLRCNASQQWYGMTSSIDSLWRMRIFGSNGPSARGRLGSDVDGSGKSSSADDLAQGLISDHYDGVSLEVRPKLASKDDRGIGELLQPWVPKLSIFQGMAGAEEEDV</sequence>
<gene>
    <name evidence="2" type="ORF">L3X38_004467</name>
</gene>
<accession>A0AAD4ZP51</accession>
<feature type="region of interest" description="Disordered" evidence="1">
    <location>
        <begin position="45"/>
        <end position="68"/>
    </location>
</feature>
<name>A0AAD4ZP51_PRUDU</name>
<dbReference type="Proteomes" id="UP001054821">
    <property type="component" value="Chromosome 1"/>
</dbReference>
<feature type="compositionally biased region" description="Low complexity" evidence="1">
    <location>
        <begin position="54"/>
        <end position="68"/>
    </location>
</feature>
<keyword evidence="3" id="KW-1185">Reference proteome</keyword>
<reference evidence="2 3" key="1">
    <citation type="journal article" date="2022" name="G3 (Bethesda)">
        <title>Whole-genome sequence and methylome profiling of the almond [Prunus dulcis (Mill.) D.A. Webb] cultivar 'Nonpareil'.</title>
        <authorList>
            <person name="D'Amico-Willman K.M."/>
            <person name="Ouma W.Z."/>
            <person name="Meulia T."/>
            <person name="Sideli G.M."/>
            <person name="Gradziel T.M."/>
            <person name="Fresnedo-Ramirez J."/>
        </authorList>
    </citation>
    <scope>NUCLEOTIDE SEQUENCE [LARGE SCALE GENOMIC DNA]</scope>
    <source>
        <strain evidence="2">Clone GOH B32 T37-40</strain>
    </source>
</reference>
<comment type="caution">
    <text evidence="2">The sequence shown here is derived from an EMBL/GenBank/DDBJ whole genome shotgun (WGS) entry which is preliminary data.</text>
</comment>
<evidence type="ECO:0000313" key="3">
    <source>
        <dbReference type="Proteomes" id="UP001054821"/>
    </source>
</evidence>
<protein>
    <submittedName>
        <fullName evidence="2">Uncharacterized protein</fullName>
    </submittedName>
</protein>